<organism evidence="1 2">
    <name type="scientific">Liparis tanakae</name>
    <name type="common">Tanaka's snailfish</name>
    <dbReference type="NCBI Taxonomy" id="230148"/>
    <lineage>
        <taxon>Eukaryota</taxon>
        <taxon>Metazoa</taxon>
        <taxon>Chordata</taxon>
        <taxon>Craniata</taxon>
        <taxon>Vertebrata</taxon>
        <taxon>Euteleostomi</taxon>
        <taxon>Actinopterygii</taxon>
        <taxon>Neopterygii</taxon>
        <taxon>Teleostei</taxon>
        <taxon>Neoteleostei</taxon>
        <taxon>Acanthomorphata</taxon>
        <taxon>Eupercaria</taxon>
        <taxon>Perciformes</taxon>
        <taxon>Cottioidei</taxon>
        <taxon>Cottales</taxon>
        <taxon>Liparidae</taxon>
        <taxon>Liparis</taxon>
    </lineage>
</organism>
<name>A0A4Z2F384_9TELE</name>
<reference evidence="1 2" key="1">
    <citation type="submission" date="2019-03" db="EMBL/GenBank/DDBJ databases">
        <title>First draft genome of Liparis tanakae, snailfish: a comprehensive survey of snailfish specific genes.</title>
        <authorList>
            <person name="Kim W."/>
            <person name="Song I."/>
            <person name="Jeong J.-H."/>
            <person name="Kim D."/>
            <person name="Kim S."/>
            <person name="Ryu S."/>
            <person name="Song J.Y."/>
            <person name="Lee S.K."/>
        </authorList>
    </citation>
    <scope>NUCLEOTIDE SEQUENCE [LARGE SCALE GENOMIC DNA]</scope>
    <source>
        <tissue evidence="1">Muscle</tissue>
    </source>
</reference>
<proteinExistence type="predicted"/>
<dbReference type="AlphaFoldDB" id="A0A4Z2F384"/>
<comment type="caution">
    <text evidence="1">The sequence shown here is derived from an EMBL/GenBank/DDBJ whole genome shotgun (WGS) entry which is preliminary data.</text>
</comment>
<dbReference type="Proteomes" id="UP000314294">
    <property type="component" value="Unassembled WGS sequence"/>
</dbReference>
<accession>A0A4Z2F384</accession>
<gene>
    <name evidence="1" type="ORF">EYF80_054228</name>
</gene>
<evidence type="ECO:0000313" key="1">
    <source>
        <dbReference type="EMBL" id="TNN35607.1"/>
    </source>
</evidence>
<dbReference type="EMBL" id="SRLO01001741">
    <property type="protein sequence ID" value="TNN35607.1"/>
    <property type="molecule type" value="Genomic_DNA"/>
</dbReference>
<sequence>MVVELTDSACTFPGAMSPLSDFMAEGAQTRPVVGRHLNLIVSPDDEVLQQQVGHIGTGDVLHLVVHRQPSQTTKTVIFKCSGGN</sequence>
<evidence type="ECO:0000313" key="2">
    <source>
        <dbReference type="Proteomes" id="UP000314294"/>
    </source>
</evidence>
<keyword evidence="2" id="KW-1185">Reference proteome</keyword>
<protein>
    <submittedName>
        <fullName evidence="1">Uncharacterized protein</fullName>
    </submittedName>
</protein>